<dbReference type="SUPFAM" id="SSF103473">
    <property type="entry name" value="MFS general substrate transporter"/>
    <property type="match status" value="1"/>
</dbReference>
<feature type="transmembrane region" description="Helical" evidence="3">
    <location>
        <begin position="52"/>
        <end position="72"/>
    </location>
</feature>
<gene>
    <name evidence="5" type="ORF">V5O48_012472</name>
</gene>
<accession>A0ABR3F2Z4</accession>
<feature type="transmembrane region" description="Helical" evidence="3">
    <location>
        <begin position="413"/>
        <end position="433"/>
    </location>
</feature>
<evidence type="ECO:0000259" key="4">
    <source>
        <dbReference type="PROSITE" id="PS50850"/>
    </source>
</evidence>
<keyword evidence="3" id="KW-1133">Transmembrane helix</keyword>
<feature type="transmembrane region" description="Helical" evidence="3">
    <location>
        <begin position="208"/>
        <end position="230"/>
    </location>
</feature>
<evidence type="ECO:0000313" key="5">
    <source>
        <dbReference type="EMBL" id="KAL0569490.1"/>
    </source>
</evidence>
<name>A0ABR3F2Z4_9AGAR</name>
<evidence type="ECO:0000256" key="1">
    <source>
        <dbReference type="ARBA" id="ARBA00004141"/>
    </source>
</evidence>
<comment type="subcellular location">
    <subcellularLocation>
        <location evidence="1">Membrane</location>
        <topology evidence="1">Multi-pass membrane protein</topology>
    </subcellularLocation>
</comment>
<dbReference type="InterPro" id="IPR011701">
    <property type="entry name" value="MFS"/>
</dbReference>
<dbReference type="CDD" id="cd17352">
    <property type="entry name" value="MFS_MCT_SLC16"/>
    <property type="match status" value="1"/>
</dbReference>
<feature type="transmembrane region" description="Helical" evidence="3">
    <location>
        <begin position="179"/>
        <end position="202"/>
    </location>
</feature>
<evidence type="ECO:0000256" key="2">
    <source>
        <dbReference type="ARBA" id="ARBA00006727"/>
    </source>
</evidence>
<sequence length="443" mass="48145">MPALDEKYGKFSRDEKDDLKHAQVTVENRVVPDIQDDSEGASLEYPDGGLRAWLVVLGAVCNHFSTFGYGTSWGTFQAYYQDHILQDSTPSAIAWIGSIQFSLCFITGMLYGRLFDKGYYRSMLTISSLLVIVATFLVAECKVYWQFVLCQGVAIGLGNGGIYSVNVPIIAHWFERRRGLAIGLVTAGAAAGGVFFPIVIRVMLPRVGFQWCMRIIGFILLAMLGLGNLLLKTRLPPSKIRLRERSLRQIFLSSAYNVYCICGFTAFLGIYTALTFFNSIAVSYGIDPNFAIYLTSIVNGVSGVSRLLCGIFVDRWGALNVMIPFTLISAISTYAWPFARDEASLVTVAVIYGFATGAFISAIVNPIFKMGASEDFGLRVGLANTFIGAGALVGPPISGAIQKSSGGYNAVGYYAGSVVLLATIQMVITRQLLLGRAVVRGKI</sequence>
<feature type="transmembrane region" description="Helical" evidence="3">
    <location>
        <begin position="92"/>
        <end position="112"/>
    </location>
</feature>
<dbReference type="PROSITE" id="PS50850">
    <property type="entry name" value="MFS"/>
    <property type="match status" value="1"/>
</dbReference>
<comment type="similarity">
    <text evidence="2">Belongs to the major facilitator superfamily. Monocarboxylate porter (TC 2.A.1.13) family.</text>
</comment>
<dbReference type="Gene3D" id="1.20.1250.20">
    <property type="entry name" value="MFS general substrate transporter like domains"/>
    <property type="match status" value="2"/>
</dbReference>
<proteinExistence type="inferred from homology"/>
<dbReference type="InterPro" id="IPR050327">
    <property type="entry name" value="Proton-linked_MCT"/>
</dbReference>
<dbReference type="PANTHER" id="PTHR11360:SF177">
    <property type="entry name" value="RIBOFLAVIN TRANSPORTER MCH5"/>
    <property type="match status" value="1"/>
</dbReference>
<feature type="transmembrane region" description="Helical" evidence="3">
    <location>
        <begin position="290"/>
        <end position="309"/>
    </location>
</feature>
<evidence type="ECO:0000256" key="3">
    <source>
        <dbReference type="SAM" id="Phobius"/>
    </source>
</evidence>
<feature type="transmembrane region" description="Helical" evidence="3">
    <location>
        <begin position="119"/>
        <end position="138"/>
    </location>
</feature>
<comment type="caution">
    <text evidence="5">The sequence shown here is derived from an EMBL/GenBank/DDBJ whole genome shotgun (WGS) entry which is preliminary data.</text>
</comment>
<organism evidence="5 6">
    <name type="scientific">Marasmius crinis-equi</name>
    <dbReference type="NCBI Taxonomy" id="585013"/>
    <lineage>
        <taxon>Eukaryota</taxon>
        <taxon>Fungi</taxon>
        <taxon>Dikarya</taxon>
        <taxon>Basidiomycota</taxon>
        <taxon>Agaricomycotina</taxon>
        <taxon>Agaricomycetes</taxon>
        <taxon>Agaricomycetidae</taxon>
        <taxon>Agaricales</taxon>
        <taxon>Marasmiineae</taxon>
        <taxon>Marasmiaceae</taxon>
        <taxon>Marasmius</taxon>
    </lineage>
</organism>
<keyword evidence="3" id="KW-0472">Membrane</keyword>
<feature type="transmembrane region" description="Helical" evidence="3">
    <location>
        <begin position="316"/>
        <end position="337"/>
    </location>
</feature>
<feature type="transmembrane region" description="Helical" evidence="3">
    <location>
        <begin position="343"/>
        <end position="364"/>
    </location>
</feature>
<keyword evidence="3" id="KW-0812">Transmembrane</keyword>
<reference evidence="5 6" key="1">
    <citation type="submission" date="2024-02" db="EMBL/GenBank/DDBJ databases">
        <title>A draft genome for the cacao thread blight pathogen Marasmius crinis-equi.</title>
        <authorList>
            <person name="Cohen S.P."/>
            <person name="Baruah I.K."/>
            <person name="Amoako-Attah I."/>
            <person name="Bukari Y."/>
            <person name="Meinhardt L.W."/>
            <person name="Bailey B.A."/>
        </authorList>
    </citation>
    <scope>NUCLEOTIDE SEQUENCE [LARGE SCALE GENOMIC DNA]</scope>
    <source>
        <strain evidence="5 6">GH-76</strain>
    </source>
</reference>
<feature type="transmembrane region" description="Helical" evidence="3">
    <location>
        <begin position="376"/>
        <end position="393"/>
    </location>
</feature>
<dbReference type="Proteomes" id="UP001465976">
    <property type="component" value="Unassembled WGS sequence"/>
</dbReference>
<dbReference type="EMBL" id="JBAHYK010001106">
    <property type="protein sequence ID" value="KAL0569490.1"/>
    <property type="molecule type" value="Genomic_DNA"/>
</dbReference>
<dbReference type="PANTHER" id="PTHR11360">
    <property type="entry name" value="MONOCARBOXYLATE TRANSPORTER"/>
    <property type="match status" value="1"/>
</dbReference>
<feature type="domain" description="Major facilitator superfamily (MFS) profile" evidence="4">
    <location>
        <begin position="51"/>
        <end position="434"/>
    </location>
</feature>
<dbReference type="InterPro" id="IPR020846">
    <property type="entry name" value="MFS_dom"/>
</dbReference>
<feature type="transmembrane region" description="Helical" evidence="3">
    <location>
        <begin position="250"/>
        <end position="270"/>
    </location>
</feature>
<dbReference type="InterPro" id="IPR036259">
    <property type="entry name" value="MFS_trans_sf"/>
</dbReference>
<evidence type="ECO:0000313" key="6">
    <source>
        <dbReference type="Proteomes" id="UP001465976"/>
    </source>
</evidence>
<keyword evidence="6" id="KW-1185">Reference proteome</keyword>
<protein>
    <recommendedName>
        <fullName evidence="4">Major facilitator superfamily (MFS) profile domain-containing protein</fullName>
    </recommendedName>
</protein>
<feature type="transmembrane region" description="Helical" evidence="3">
    <location>
        <begin position="144"/>
        <end position="167"/>
    </location>
</feature>
<dbReference type="Pfam" id="PF07690">
    <property type="entry name" value="MFS_1"/>
    <property type="match status" value="1"/>
</dbReference>